<organism evidence="2 3">
    <name type="scientific">Bremerella cremea</name>
    <dbReference type="NCBI Taxonomy" id="1031537"/>
    <lineage>
        <taxon>Bacteria</taxon>
        <taxon>Pseudomonadati</taxon>
        <taxon>Planctomycetota</taxon>
        <taxon>Planctomycetia</taxon>
        <taxon>Pirellulales</taxon>
        <taxon>Pirellulaceae</taxon>
        <taxon>Bremerella</taxon>
    </lineage>
</organism>
<keyword evidence="1" id="KW-1133">Transmembrane helix</keyword>
<gene>
    <name evidence="2" type="ORF">DTL42_04070</name>
</gene>
<sequence>MLLVVFTFALTETSRTPRLAAGRERYAFTLLEILLVLVILAAMIGLGMPAIFNALKGHRLKVSAERVQTEFMRARVDAMESGRIRMFRYQPDTGNFTVAPFLQSSDELENNLAGTSQGVGVSNLVLESAEQEKVSKTLEEGIVFLSNDVETDMRSYTLAQEQGGDLTVSGWSTPILFYPDGTTSNALLYLKSDGGTITSIKLRGLTGVARIVEPELANAGE</sequence>
<dbReference type="InterPro" id="IPR012902">
    <property type="entry name" value="N_methyl_site"/>
</dbReference>
<comment type="caution">
    <text evidence="2">The sequence shown here is derived from an EMBL/GenBank/DDBJ whole genome shotgun (WGS) entry which is preliminary data.</text>
</comment>
<evidence type="ECO:0000256" key="1">
    <source>
        <dbReference type="SAM" id="Phobius"/>
    </source>
</evidence>
<dbReference type="NCBIfam" id="TIGR02532">
    <property type="entry name" value="IV_pilin_GFxxxE"/>
    <property type="match status" value="1"/>
</dbReference>
<evidence type="ECO:0000313" key="2">
    <source>
        <dbReference type="EMBL" id="RCS54329.1"/>
    </source>
</evidence>
<name>A0A368KVD6_9BACT</name>
<dbReference type="SUPFAM" id="SSF54523">
    <property type="entry name" value="Pili subunits"/>
    <property type="match status" value="1"/>
</dbReference>
<dbReference type="AlphaFoldDB" id="A0A368KVD6"/>
<evidence type="ECO:0000313" key="3">
    <source>
        <dbReference type="Proteomes" id="UP000253562"/>
    </source>
</evidence>
<protein>
    <submittedName>
        <fullName evidence="2">Prepilin-type N-terminal cleavage/methylation domain-containing protein</fullName>
    </submittedName>
</protein>
<accession>A0A368KVD6</accession>
<feature type="transmembrane region" description="Helical" evidence="1">
    <location>
        <begin position="25"/>
        <end position="52"/>
    </location>
</feature>
<proteinExistence type="predicted"/>
<keyword evidence="1" id="KW-0812">Transmembrane</keyword>
<dbReference type="EMBL" id="QPEX01000010">
    <property type="protein sequence ID" value="RCS54329.1"/>
    <property type="molecule type" value="Genomic_DNA"/>
</dbReference>
<reference evidence="2 3" key="1">
    <citation type="submission" date="2018-07" db="EMBL/GenBank/DDBJ databases">
        <title>Comparative genomes isolates from brazilian mangrove.</title>
        <authorList>
            <person name="De Araujo J.E."/>
            <person name="Taketani R.G."/>
            <person name="Silva M.C.P."/>
            <person name="Lourenco M.V."/>
            <person name="Oliveira V.M."/>
            <person name="Andreote F.D."/>
        </authorList>
    </citation>
    <scope>NUCLEOTIDE SEQUENCE [LARGE SCALE GENOMIC DNA]</scope>
    <source>
        <strain evidence="2 3">HEX PRIS-MGV</strain>
    </source>
</reference>
<dbReference type="Proteomes" id="UP000253562">
    <property type="component" value="Unassembled WGS sequence"/>
</dbReference>
<keyword evidence="1" id="KW-0472">Membrane</keyword>
<dbReference type="InterPro" id="IPR045584">
    <property type="entry name" value="Pilin-like"/>
</dbReference>